<comment type="function">
    <text evidence="5">Flavin prenyltransferase that catalyzes the synthesis of the prenylated FMN cofactor (prenyl-FMN) for 4-hydroxy-3-polyprenylbenzoic acid decarboxylase UbiD. The prenyltransferase is metal-independent and links a dimethylallyl moiety from dimethylallyl monophosphate (DMAP) to the flavin N5 and C6 atoms of FMN.</text>
</comment>
<comment type="caution">
    <text evidence="5">Lacks conserved residue(s) required for the propagation of feature annotation.</text>
</comment>
<organism evidence="7 8">
    <name type="scientific">Siminovitchia fordii</name>
    <dbReference type="NCBI Taxonomy" id="254759"/>
    <lineage>
        <taxon>Bacteria</taxon>
        <taxon>Bacillati</taxon>
        <taxon>Bacillota</taxon>
        <taxon>Bacilli</taxon>
        <taxon>Bacillales</taxon>
        <taxon>Bacillaceae</taxon>
        <taxon>Siminovitchia</taxon>
    </lineage>
</organism>
<feature type="binding site" evidence="5">
    <location>
        <begin position="86"/>
        <end position="89"/>
    </location>
    <ligand>
        <name>FMN</name>
        <dbReference type="ChEBI" id="CHEBI:58210"/>
    </ligand>
</feature>
<dbReference type="Proteomes" id="UP000680279">
    <property type="component" value="Unassembled WGS sequence"/>
</dbReference>
<evidence type="ECO:0000256" key="4">
    <source>
        <dbReference type="ARBA" id="ARBA00022679"/>
    </source>
</evidence>
<dbReference type="SUPFAM" id="SSF52507">
    <property type="entry name" value="Homo-oligomeric flavin-containing Cys decarboxylases, HFCD"/>
    <property type="match status" value="1"/>
</dbReference>
<dbReference type="InterPro" id="IPR003382">
    <property type="entry name" value="Flavoprotein"/>
</dbReference>
<dbReference type="Pfam" id="PF02441">
    <property type="entry name" value="Flavoprotein"/>
    <property type="match status" value="1"/>
</dbReference>
<dbReference type="Gene3D" id="3.40.50.1950">
    <property type="entry name" value="Flavin prenyltransferase-like"/>
    <property type="match status" value="1"/>
</dbReference>
<evidence type="ECO:0000259" key="6">
    <source>
        <dbReference type="Pfam" id="PF02441"/>
    </source>
</evidence>
<dbReference type="RefSeq" id="WP_018708093.1">
    <property type="nucleotide sequence ID" value="NZ_BOQT01000022.1"/>
</dbReference>
<keyword evidence="2 5" id="KW-0285">Flavoprotein</keyword>
<dbReference type="NCBIfam" id="NF004685">
    <property type="entry name" value="PRK06029.1"/>
    <property type="match status" value="1"/>
</dbReference>
<keyword evidence="8" id="KW-1185">Reference proteome</keyword>
<feature type="binding site" evidence="5">
    <location>
        <position position="167"/>
    </location>
    <ligand>
        <name>dimethylallyl phosphate</name>
        <dbReference type="ChEBI" id="CHEBI:88052"/>
    </ligand>
</feature>
<evidence type="ECO:0000256" key="5">
    <source>
        <dbReference type="HAMAP-Rule" id="MF_01984"/>
    </source>
</evidence>
<dbReference type="EC" id="2.5.1.129" evidence="5"/>
<feature type="binding site" evidence="5">
    <location>
        <position position="121"/>
    </location>
    <ligand>
        <name>FMN</name>
        <dbReference type="ChEBI" id="CHEBI:58210"/>
    </ligand>
</feature>
<dbReference type="InterPro" id="IPR036551">
    <property type="entry name" value="Flavin_trans-like"/>
</dbReference>
<reference evidence="7 8" key="1">
    <citation type="submission" date="2021-03" db="EMBL/GenBank/DDBJ databases">
        <title>Antimicrobial resistance genes in bacteria isolated from Japanese honey, and their potential for conferring macrolide and lincosamide resistance in the American foulbrood pathogen Paenibacillus larvae.</title>
        <authorList>
            <person name="Okamoto M."/>
            <person name="Kumagai M."/>
            <person name="Kanamori H."/>
            <person name="Takamatsu D."/>
        </authorList>
    </citation>
    <scope>NUCLEOTIDE SEQUENCE [LARGE SCALE GENOMIC DNA]</scope>
    <source>
        <strain evidence="7 8">J1TS3</strain>
    </source>
</reference>
<feature type="binding site" evidence="5">
    <location>
        <position position="35"/>
    </location>
    <ligand>
        <name>FMN</name>
        <dbReference type="ChEBI" id="CHEBI:58210"/>
    </ligand>
</feature>
<comment type="similarity">
    <text evidence="5">Belongs to the UbiX/PAD1 family.</text>
</comment>
<name>A0ABQ4KB15_9BACI</name>
<proteinExistence type="inferred from homology"/>
<keyword evidence="4 5" id="KW-0808">Transferase</keyword>
<feature type="binding site" evidence="5">
    <location>
        <position position="151"/>
    </location>
    <ligand>
        <name>dimethylallyl phosphate</name>
        <dbReference type="ChEBI" id="CHEBI:88052"/>
    </ligand>
</feature>
<dbReference type="InterPro" id="IPR004507">
    <property type="entry name" value="UbiX-like"/>
</dbReference>
<evidence type="ECO:0000313" key="7">
    <source>
        <dbReference type="EMBL" id="GIN22917.1"/>
    </source>
</evidence>
<feature type="domain" description="Flavoprotein" evidence="6">
    <location>
        <begin position="1"/>
        <end position="171"/>
    </location>
</feature>
<evidence type="ECO:0000256" key="2">
    <source>
        <dbReference type="ARBA" id="ARBA00022630"/>
    </source>
</evidence>
<dbReference type="EMBL" id="BOQT01000022">
    <property type="protein sequence ID" value="GIN22917.1"/>
    <property type="molecule type" value="Genomic_DNA"/>
</dbReference>
<dbReference type="PANTHER" id="PTHR43374">
    <property type="entry name" value="FLAVIN PRENYLTRANSFERASE"/>
    <property type="match status" value="1"/>
</dbReference>
<evidence type="ECO:0000313" key="8">
    <source>
        <dbReference type="Proteomes" id="UP000680279"/>
    </source>
</evidence>
<comment type="catalytic activity">
    <reaction evidence="5">
        <text>dimethylallyl phosphate + FMNH2 = prenylated FMNH2 + phosphate</text>
        <dbReference type="Rhea" id="RHEA:37743"/>
        <dbReference type="ChEBI" id="CHEBI:43474"/>
        <dbReference type="ChEBI" id="CHEBI:57618"/>
        <dbReference type="ChEBI" id="CHEBI:87467"/>
        <dbReference type="ChEBI" id="CHEBI:88052"/>
        <dbReference type="EC" id="2.5.1.129"/>
    </reaction>
</comment>
<protein>
    <recommendedName>
        <fullName evidence="5">Flavin prenyltransferase UbiX</fullName>
        <ecNumber evidence="5">2.5.1.129</ecNumber>
    </recommendedName>
</protein>
<dbReference type="HAMAP" id="MF_01984">
    <property type="entry name" value="ubiX_pad"/>
    <property type="match status" value="1"/>
</dbReference>
<keyword evidence="3 5" id="KW-0288">FMN</keyword>
<evidence type="ECO:0000256" key="1">
    <source>
        <dbReference type="ARBA" id="ARBA00022602"/>
    </source>
</evidence>
<keyword evidence="1 5" id="KW-0637">Prenyltransferase</keyword>
<gene>
    <name evidence="7" type="primary">bsdB</name>
    <name evidence="5" type="synonym">ubiX</name>
    <name evidence="7" type="ORF">J1TS3_40510</name>
</gene>
<accession>A0ABQ4KB15</accession>
<comment type="caution">
    <text evidence="7">The sequence shown here is derived from an EMBL/GenBank/DDBJ whole genome shotgun (WGS) entry which is preliminary data.</text>
</comment>
<dbReference type="PANTHER" id="PTHR43374:SF1">
    <property type="entry name" value="FLAVIN PRENYLTRANSFERASE PAD1, MITOCHONDRIAL"/>
    <property type="match status" value="1"/>
</dbReference>
<feature type="binding site" evidence="5">
    <location>
        <begin position="9"/>
        <end position="11"/>
    </location>
    <ligand>
        <name>FMN</name>
        <dbReference type="ChEBI" id="CHEBI:58210"/>
    </ligand>
</feature>
<dbReference type="NCBIfam" id="TIGR00421">
    <property type="entry name" value="ubiX_pad"/>
    <property type="match status" value="1"/>
</dbReference>
<sequence>MRIIVGITGASGAIYGIRMLEALNDAGFEVHLILSSWAEKTIAIETDYKIEEIRSLATRVYSASNQAAIISSGSFNTDGMIIAPCSMKSLAAISQGYADNLISRAADVVLKERRKLVLIPRETPLNAIHLENMLRLSQLGATILPPIPAFYNHPKTVTDIVNHTVSRTLDQFGIDNSLTKRWLQRETGG</sequence>
<evidence type="ECO:0000256" key="3">
    <source>
        <dbReference type="ARBA" id="ARBA00022643"/>
    </source>
</evidence>